<keyword evidence="1" id="KW-0677">Repeat</keyword>
<evidence type="ECO:0000256" key="5">
    <source>
        <dbReference type="SAM" id="Phobius"/>
    </source>
</evidence>
<keyword evidence="7" id="KW-1185">Reference proteome</keyword>
<dbReference type="AlphaFoldDB" id="A0ABD3HWQ8"/>
<dbReference type="PANTHER" id="PTHR44943">
    <property type="entry name" value="CELLULOSE SYNTHASE OPERON PROTEIN C"/>
    <property type="match status" value="1"/>
</dbReference>
<comment type="caution">
    <text evidence="6">The sequence shown here is derived from an EMBL/GenBank/DDBJ whole genome shotgun (WGS) entry which is preliminary data.</text>
</comment>
<dbReference type="InterPro" id="IPR019734">
    <property type="entry name" value="TPR_rpt"/>
</dbReference>
<dbReference type="Pfam" id="PF13432">
    <property type="entry name" value="TPR_16"/>
    <property type="match status" value="1"/>
</dbReference>
<dbReference type="PANTHER" id="PTHR44943:SF8">
    <property type="entry name" value="TPR REPEAT-CONTAINING PROTEIN MJ0263"/>
    <property type="match status" value="1"/>
</dbReference>
<keyword evidence="5" id="KW-0812">Transmembrane</keyword>
<dbReference type="Proteomes" id="UP001633002">
    <property type="component" value="Unassembled WGS sequence"/>
</dbReference>
<gene>
    <name evidence="6" type="ORF">R1sor_010003</name>
</gene>
<dbReference type="EMBL" id="JBJQOH010000002">
    <property type="protein sequence ID" value="KAL3695927.1"/>
    <property type="molecule type" value="Genomic_DNA"/>
</dbReference>
<dbReference type="PROSITE" id="PS50005">
    <property type="entry name" value="TPR"/>
    <property type="match status" value="2"/>
</dbReference>
<evidence type="ECO:0000256" key="3">
    <source>
        <dbReference type="PROSITE-ProRule" id="PRU00339"/>
    </source>
</evidence>
<name>A0ABD3HWQ8_9MARC</name>
<dbReference type="InterPro" id="IPR051685">
    <property type="entry name" value="Ycf3/AcsC/BcsC/TPR_MFPF"/>
</dbReference>
<feature type="repeat" description="TPR" evidence="3">
    <location>
        <begin position="356"/>
        <end position="389"/>
    </location>
</feature>
<dbReference type="SMART" id="SM00028">
    <property type="entry name" value="TPR"/>
    <property type="match status" value="2"/>
</dbReference>
<feature type="repeat" description="TPR" evidence="3">
    <location>
        <begin position="322"/>
        <end position="355"/>
    </location>
</feature>
<dbReference type="PROSITE" id="PS50293">
    <property type="entry name" value="TPR_REGION"/>
    <property type="match status" value="2"/>
</dbReference>
<feature type="compositionally biased region" description="Low complexity" evidence="4">
    <location>
        <begin position="67"/>
        <end position="84"/>
    </location>
</feature>
<sequence>MYVVMNPPNLGSSSSLCRGSEIPSLSWTECVTRGSSVRPGGRNRLWSSAVKWPNLVLLSAADSGEASPGSRKGFGSPKKGGSSKRYQEEKGVVLNNAARTGDREGATQLSKVIDVMDKGEIAVAQAKPFPSLDRWVFVGERYLQFLVDQLFEDSGKTRAGKLRATPNGSDGAISQQRSNRYLECSSLEVASKQSSIVTGACSASVAALSLFLVSDTANADILNPAYGEVGALLEAGVQLIYLGALIILLGVGSFLVVRQVLIKRELETAAKDLQERVRSGDASSLEYFELGAVMLRKKYYQLANKYLDQAIKKWDDSEQDLAQVYNALGFSYFSDGKIEKAIAQYEKAVQLQPGYVIAWNNLADAYENQKEYLKALKAYEQALQLDPKNKVASAGRELMKTRVDRFQGIP</sequence>
<protein>
    <submittedName>
        <fullName evidence="6">Uncharacterized protein</fullName>
    </submittedName>
</protein>
<dbReference type="SUPFAM" id="SSF48452">
    <property type="entry name" value="TPR-like"/>
    <property type="match status" value="1"/>
</dbReference>
<feature type="transmembrane region" description="Helical" evidence="5">
    <location>
        <begin position="239"/>
        <end position="257"/>
    </location>
</feature>
<evidence type="ECO:0000256" key="4">
    <source>
        <dbReference type="SAM" id="MobiDB-lite"/>
    </source>
</evidence>
<evidence type="ECO:0000313" key="7">
    <source>
        <dbReference type="Proteomes" id="UP001633002"/>
    </source>
</evidence>
<proteinExistence type="predicted"/>
<keyword evidence="2 3" id="KW-0802">TPR repeat</keyword>
<evidence type="ECO:0000256" key="1">
    <source>
        <dbReference type="ARBA" id="ARBA00022737"/>
    </source>
</evidence>
<organism evidence="6 7">
    <name type="scientific">Riccia sorocarpa</name>
    <dbReference type="NCBI Taxonomy" id="122646"/>
    <lineage>
        <taxon>Eukaryota</taxon>
        <taxon>Viridiplantae</taxon>
        <taxon>Streptophyta</taxon>
        <taxon>Embryophyta</taxon>
        <taxon>Marchantiophyta</taxon>
        <taxon>Marchantiopsida</taxon>
        <taxon>Marchantiidae</taxon>
        <taxon>Marchantiales</taxon>
        <taxon>Ricciaceae</taxon>
        <taxon>Riccia</taxon>
    </lineage>
</organism>
<keyword evidence="5" id="KW-0472">Membrane</keyword>
<evidence type="ECO:0000256" key="2">
    <source>
        <dbReference type="ARBA" id="ARBA00022803"/>
    </source>
</evidence>
<accession>A0ABD3HWQ8</accession>
<keyword evidence="5" id="KW-1133">Transmembrane helix</keyword>
<reference evidence="6 7" key="1">
    <citation type="submission" date="2024-09" db="EMBL/GenBank/DDBJ databases">
        <title>Chromosome-scale assembly of Riccia sorocarpa.</title>
        <authorList>
            <person name="Paukszto L."/>
        </authorList>
    </citation>
    <scope>NUCLEOTIDE SEQUENCE [LARGE SCALE GENOMIC DNA]</scope>
    <source>
        <strain evidence="6">LP-2024</strain>
        <tissue evidence="6">Aerial parts of the thallus</tissue>
    </source>
</reference>
<dbReference type="Gene3D" id="1.25.40.10">
    <property type="entry name" value="Tetratricopeptide repeat domain"/>
    <property type="match status" value="1"/>
</dbReference>
<feature type="region of interest" description="Disordered" evidence="4">
    <location>
        <begin position="62"/>
        <end position="99"/>
    </location>
</feature>
<evidence type="ECO:0000313" key="6">
    <source>
        <dbReference type="EMBL" id="KAL3695927.1"/>
    </source>
</evidence>
<dbReference type="InterPro" id="IPR011990">
    <property type="entry name" value="TPR-like_helical_dom_sf"/>
</dbReference>